<dbReference type="EMBL" id="VIIS01001487">
    <property type="protein sequence ID" value="KAF0297459.1"/>
    <property type="molecule type" value="Genomic_DNA"/>
</dbReference>
<organism evidence="2 3">
    <name type="scientific">Amphibalanus amphitrite</name>
    <name type="common">Striped barnacle</name>
    <name type="synonym">Balanus amphitrite</name>
    <dbReference type="NCBI Taxonomy" id="1232801"/>
    <lineage>
        <taxon>Eukaryota</taxon>
        <taxon>Metazoa</taxon>
        <taxon>Ecdysozoa</taxon>
        <taxon>Arthropoda</taxon>
        <taxon>Crustacea</taxon>
        <taxon>Multicrustacea</taxon>
        <taxon>Cirripedia</taxon>
        <taxon>Thoracica</taxon>
        <taxon>Thoracicalcarea</taxon>
        <taxon>Balanomorpha</taxon>
        <taxon>Balanoidea</taxon>
        <taxon>Balanidae</taxon>
        <taxon>Amphibalaninae</taxon>
        <taxon>Amphibalanus</taxon>
    </lineage>
</organism>
<feature type="compositionally biased region" description="Low complexity" evidence="1">
    <location>
        <begin position="53"/>
        <end position="70"/>
    </location>
</feature>
<keyword evidence="3" id="KW-1185">Reference proteome</keyword>
<feature type="region of interest" description="Disordered" evidence="1">
    <location>
        <begin position="536"/>
        <end position="604"/>
    </location>
</feature>
<sequence>MSDFDKLSALLLQQAELSAQREERLAAMMERLMTRQLSTAAVTDSVPDDPGADGRSAAAARRTARLPTSATPAPYLTSSASLREFTVWAEKLRGYMMLTGACDLPVKGQRAALLSLLDEDWHRVIRFGLDLADGASLDTIVTAMEGHLRKQRNVLVDRRDFYARVQEPGECFDDFLCGVKEAASFCAFCEHCVDVQIRDRVVCGARDEEAVRRMLEDPELTLKRAVDICRASENARTTCQDLRGSEGHSVARLSAYKRGRSRSRGPRPRTAAAPTLAAAAAAADQWPRERCPRCGRRRHVGSGTCRAAGATCRACGELGHFATVCRHGVSATDGASDHAVAAPAAVVVPGPAGGPPPARSSQRAQYGRDIKQVIADIHISGVCTRPAPTVSVQLIHQTGSSTLECTPDTGAEATVMGDAVARSLGIALSRLQTDHRAKFTAVGRRPLDCLGAFSATLRLGDRFVDVTVYVISGLTGTLISWFDSVALGILPARGAGHLGILPANFPAQIPDVRPEGGEAARESTLTDSSTVAPLAAAVGDAGPPPPLADTGRARCAAAQPTQPSGAAAAHGAGPPPQPTQPSGAAAAHGAGPPPPPTQPEVSEDAEDPLHAAVIAALHAERASEDGARLAPLVDPSLERIRAAADRDPEYESLRETILHGFPEHRHEVPPALNIGSWVDIQDTDTGRWDRPGVVVGIGRRRTYLVKTGSGRLYWRNRRFLRPYRPLLDTAAPHAAGPPRTTAAAPAAAPAAPAETISAAAGAAPSSPPSPQAAPRRSGRVHQPPRRLSVRWGGATYCQ</sequence>
<dbReference type="Proteomes" id="UP000440578">
    <property type="component" value="Unassembled WGS sequence"/>
</dbReference>
<accession>A0A6A4VX69</accession>
<feature type="compositionally biased region" description="Basic residues" evidence="1">
    <location>
        <begin position="776"/>
        <end position="788"/>
    </location>
</feature>
<dbReference type="Gene3D" id="4.10.60.10">
    <property type="entry name" value="Zinc finger, CCHC-type"/>
    <property type="match status" value="1"/>
</dbReference>
<dbReference type="AlphaFoldDB" id="A0A6A4VX69"/>
<feature type="compositionally biased region" description="Low complexity" evidence="1">
    <location>
        <begin position="580"/>
        <end position="590"/>
    </location>
</feature>
<proteinExistence type="predicted"/>
<feature type="region of interest" description="Disordered" evidence="1">
    <location>
        <begin position="40"/>
        <end position="70"/>
    </location>
</feature>
<gene>
    <name evidence="2" type="ORF">FJT64_000541</name>
</gene>
<comment type="caution">
    <text evidence="2">The sequence shown here is derived from an EMBL/GenBank/DDBJ whole genome shotgun (WGS) entry which is preliminary data.</text>
</comment>
<evidence type="ECO:0000313" key="3">
    <source>
        <dbReference type="Proteomes" id="UP000440578"/>
    </source>
</evidence>
<evidence type="ECO:0000313" key="2">
    <source>
        <dbReference type="EMBL" id="KAF0297459.1"/>
    </source>
</evidence>
<feature type="compositionally biased region" description="Low complexity" evidence="1">
    <location>
        <begin position="561"/>
        <end position="572"/>
    </location>
</feature>
<dbReference type="OrthoDB" id="6366141at2759"/>
<dbReference type="PANTHER" id="PTHR33198">
    <property type="entry name" value="ANK_REP_REGION DOMAIN-CONTAINING PROTEIN-RELATED"/>
    <property type="match status" value="1"/>
</dbReference>
<feature type="region of interest" description="Disordered" evidence="1">
    <location>
        <begin position="253"/>
        <end position="273"/>
    </location>
</feature>
<name>A0A6A4VX69_AMPAM</name>
<feature type="compositionally biased region" description="Basic residues" evidence="1">
    <location>
        <begin position="255"/>
        <end position="267"/>
    </location>
</feature>
<feature type="region of interest" description="Disordered" evidence="1">
    <location>
        <begin position="730"/>
        <end position="798"/>
    </location>
</feature>
<evidence type="ECO:0000256" key="1">
    <source>
        <dbReference type="SAM" id="MobiDB-lite"/>
    </source>
</evidence>
<evidence type="ECO:0008006" key="4">
    <source>
        <dbReference type="Google" id="ProtNLM"/>
    </source>
</evidence>
<dbReference type="PANTHER" id="PTHR33198:SF19">
    <property type="entry name" value="CCHC-TYPE DOMAIN-CONTAINING PROTEIN"/>
    <property type="match status" value="1"/>
</dbReference>
<feature type="compositionally biased region" description="Low complexity" evidence="1">
    <location>
        <begin position="730"/>
        <end position="764"/>
    </location>
</feature>
<protein>
    <recommendedName>
        <fullName evidence="4">CCHC-type domain-containing protein</fullName>
    </recommendedName>
</protein>
<reference evidence="2 3" key="1">
    <citation type="submission" date="2019-07" db="EMBL/GenBank/DDBJ databases">
        <title>Draft genome assembly of a fouling barnacle, Amphibalanus amphitrite (Darwin, 1854): The first reference genome for Thecostraca.</title>
        <authorList>
            <person name="Kim W."/>
        </authorList>
    </citation>
    <scope>NUCLEOTIDE SEQUENCE [LARGE SCALE GENOMIC DNA]</scope>
    <source>
        <strain evidence="2">SNU_AA5</strain>
        <tissue evidence="2">Soma without cirri and trophi</tissue>
    </source>
</reference>